<dbReference type="PATRIC" id="fig|29447.3.peg.627"/>
<dbReference type="RefSeq" id="WP_012915163.1">
    <property type="nucleotide sequence ID" value="NC_013722.1"/>
</dbReference>
<proteinExistence type="predicted"/>
<protein>
    <recommendedName>
        <fullName evidence="4">Transmembrane protein</fullName>
    </recommendedName>
</protein>
<keyword evidence="1" id="KW-0472">Membrane</keyword>
<evidence type="ECO:0000256" key="1">
    <source>
        <dbReference type="SAM" id="Phobius"/>
    </source>
</evidence>
<dbReference type="GeneID" id="57875950"/>
<accession>D2UBY8</accession>
<feature type="transmembrane region" description="Helical" evidence="1">
    <location>
        <begin position="54"/>
        <end position="78"/>
    </location>
</feature>
<keyword evidence="1" id="KW-1133">Transmembrane helix</keyword>
<dbReference type="STRING" id="380358.XALC_0635"/>
<dbReference type="OrthoDB" id="9996452at2"/>
<gene>
    <name evidence="2" type="ordered locus">XALc_0635</name>
</gene>
<dbReference type="AlphaFoldDB" id="D2UBY8"/>
<evidence type="ECO:0008006" key="4">
    <source>
        <dbReference type="Google" id="ProtNLM"/>
    </source>
</evidence>
<feature type="transmembrane region" description="Helical" evidence="1">
    <location>
        <begin position="123"/>
        <end position="148"/>
    </location>
</feature>
<keyword evidence="3" id="KW-1185">Reference proteome</keyword>
<reference evidence="2 3" key="1">
    <citation type="journal article" date="2009" name="BMC Genomics">
        <title>The complete genome sequence of Xanthomonas albilineans provides new insights into the reductive genome evolution of the xylem-limited Xanthomonadaceae.</title>
        <authorList>
            <person name="Pieretti I."/>
            <person name="Royer M."/>
            <person name="Barbe V."/>
            <person name="Carrere S."/>
            <person name="Koebnik R."/>
            <person name="Cociancich S."/>
            <person name="Couloux A."/>
            <person name="Darrasse A."/>
            <person name="Gouzy J."/>
            <person name="Jacques M.A."/>
            <person name="Lauber E."/>
            <person name="Manceau C."/>
            <person name="Mangenot S."/>
            <person name="Poussier S."/>
            <person name="Segurens B."/>
            <person name="Szurek B."/>
            <person name="Verdier V."/>
            <person name="Arlat M."/>
            <person name="Rott P."/>
        </authorList>
    </citation>
    <scope>NUCLEOTIDE SEQUENCE [LARGE SCALE GENOMIC DNA]</scope>
    <source>
        <strain evidence="3">GPE PC73 / CFBP 7063</strain>
    </source>
</reference>
<evidence type="ECO:0000313" key="2">
    <source>
        <dbReference type="EMBL" id="CBA15153.1"/>
    </source>
</evidence>
<organism evidence="2 3">
    <name type="scientific">Xanthomonas albilineans (strain GPE PC73 / CFBP 7063)</name>
    <dbReference type="NCBI Taxonomy" id="380358"/>
    <lineage>
        <taxon>Bacteria</taxon>
        <taxon>Pseudomonadati</taxon>
        <taxon>Pseudomonadota</taxon>
        <taxon>Gammaproteobacteria</taxon>
        <taxon>Lysobacterales</taxon>
        <taxon>Lysobacteraceae</taxon>
        <taxon>Xanthomonas</taxon>
    </lineage>
</organism>
<dbReference type="KEGG" id="xal:XALC_0635"/>
<keyword evidence="1" id="KW-0812">Transmembrane</keyword>
<dbReference type="Proteomes" id="UP000001890">
    <property type="component" value="Chromosome"/>
</dbReference>
<feature type="transmembrane region" description="Helical" evidence="1">
    <location>
        <begin position="22"/>
        <end position="42"/>
    </location>
</feature>
<sequence>MGYDFNEFIETQREINRDAFEFAHRYVQGLVVVGYAAMFFLWNKTEGRMPPVLWSGISLLLCISVGTYLAWEVFAFLFRQRLLMRQASAVGKPGEEIDAEAFHAVMQRNLDDLRNLLPRLRAAWYPAMFGIVVPIALAWAVLLAAFAIDFIRIIYQTA</sequence>
<dbReference type="EMBL" id="FP565176">
    <property type="protein sequence ID" value="CBA15153.1"/>
    <property type="molecule type" value="Genomic_DNA"/>
</dbReference>
<name>D2UBY8_XANAP</name>
<evidence type="ECO:0000313" key="3">
    <source>
        <dbReference type="Proteomes" id="UP000001890"/>
    </source>
</evidence>